<feature type="region of interest" description="Disordered" evidence="1">
    <location>
        <begin position="61"/>
        <end position="84"/>
    </location>
</feature>
<feature type="signal peptide" evidence="2">
    <location>
        <begin position="1"/>
        <end position="23"/>
    </location>
</feature>
<dbReference type="EMBL" id="JAVDVC010000027">
    <property type="protein sequence ID" value="MDR6962091.1"/>
    <property type="molecule type" value="Genomic_DNA"/>
</dbReference>
<dbReference type="Proteomes" id="UP001252613">
    <property type="component" value="Unassembled WGS sequence"/>
</dbReference>
<name>A0AAW8MJM3_9PSED</name>
<evidence type="ECO:0000256" key="2">
    <source>
        <dbReference type="SAM" id="SignalP"/>
    </source>
</evidence>
<sequence length="121" mass="12696">MDIKRGGYLVVLVFAFTLQPTNADTTAAASKVATDAVKAQDTTPAAPVTAEIRNNTTTTITVTESGGSPPQSLEQKQNFGSQRFPGSDITIQIPANAEARLIKVYGQGSSECGFSVCVMVQ</sequence>
<evidence type="ECO:0000313" key="4">
    <source>
        <dbReference type="Proteomes" id="UP001252613"/>
    </source>
</evidence>
<comment type="caution">
    <text evidence="3">The sequence shown here is derived from an EMBL/GenBank/DDBJ whole genome shotgun (WGS) entry which is preliminary data.</text>
</comment>
<dbReference type="RefSeq" id="WP_310368818.1">
    <property type="nucleotide sequence ID" value="NZ_JAVDVC010000027.1"/>
</dbReference>
<dbReference type="AlphaFoldDB" id="A0AAW8MJM3"/>
<proteinExistence type="predicted"/>
<feature type="compositionally biased region" description="Polar residues" evidence="1">
    <location>
        <begin position="65"/>
        <end position="81"/>
    </location>
</feature>
<evidence type="ECO:0008006" key="5">
    <source>
        <dbReference type="Google" id="ProtNLM"/>
    </source>
</evidence>
<feature type="chain" id="PRO_5043734581" description="Adhesin" evidence="2">
    <location>
        <begin position="24"/>
        <end position="121"/>
    </location>
</feature>
<protein>
    <recommendedName>
        <fullName evidence="5">Adhesin</fullName>
    </recommendedName>
</protein>
<evidence type="ECO:0000313" key="3">
    <source>
        <dbReference type="EMBL" id="MDR6962091.1"/>
    </source>
</evidence>
<gene>
    <name evidence="3" type="ORF">J2W43_006112</name>
</gene>
<organism evidence="3 4">
    <name type="scientific">Pseudomonas brassicacearum</name>
    <dbReference type="NCBI Taxonomy" id="930166"/>
    <lineage>
        <taxon>Bacteria</taxon>
        <taxon>Pseudomonadati</taxon>
        <taxon>Pseudomonadota</taxon>
        <taxon>Gammaproteobacteria</taxon>
        <taxon>Pseudomonadales</taxon>
        <taxon>Pseudomonadaceae</taxon>
        <taxon>Pseudomonas</taxon>
    </lineage>
</organism>
<reference evidence="3" key="1">
    <citation type="submission" date="2023-07" db="EMBL/GenBank/DDBJ databases">
        <title>Sorghum-associated microbial communities from plants grown in Nebraska, USA.</title>
        <authorList>
            <person name="Schachtman D."/>
        </authorList>
    </citation>
    <scope>NUCLEOTIDE SEQUENCE</scope>
    <source>
        <strain evidence="3">3432</strain>
    </source>
</reference>
<evidence type="ECO:0000256" key="1">
    <source>
        <dbReference type="SAM" id="MobiDB-lite"/>
    </source>
</evidence>
<accession>A0AAW8MJM3</accession>
<keyword evidence="2" id="KW-0732">Signal</keyword>